<evidence type="ECO:0000313" key="2">
    <source>
        <dbReference type="EMBL" id="THV03056.1"/>
    </source>
</evidence>
<dbReference type="EMBL" id="ML179071">
    <property type="protein sequence ID" value="THV03056.1"/>
    <property type="molecule type" value="Genomic_DNA"/>
</dbReference>
<dbReference type="PROSITE" id="PS00018">
    <property type="entry name" value="EF_HAND_1"/>
    <property type="match status" value="1"/>
</dbReference>
<organism evidence="2 3">
    <name type="scientific">Dendrothele bispora (strain CBS 962.96)</name>
    <dbReference type="NCBI Taxonomy" id="1314807"/>
    <lineage>
        <taxon>Eukaryota</taxon>
        <taxon>Fungi</taxon>
        <taxon>Dikarya</taxon>
        <taxon>Basidiomycota</taxon>
        <taxon>Agaricomycotina</taxon>
        <taxon>Agaricomycetes</taxon>
        <taxon>Agaricomycetidae</taxon>
        <taxon>Agaricales</taxon>
        <taxon>Agaricales incertae sedis</taxon>
        <taxon>Dendrothele</taxon>
    </lineage>
</organism>
<evidence type="ECO:0000256" key="1">
    <source>
        <dbReference type="SAM" id="MobiDB-lite"/>
    </source>
</evidence>
<feature type="region of interest" description="Disordered" evidence="1">
    <location>
        <begin position="280"/>
        <end position="331"/>
    </location>
</feature>
<reference evidence="2 3" key="1">
    <citation type="journal article" date="2019" name="Nat. Ecol. Evol.">
        <title>Megaphylogeny resolves global patterns of mushroom evolution.</title>
        <authorList>
            <person name="Varga T."/>
            <person name="Krizsan K."/>
            <person name="Foldi C."/>
            <person name="Dima B."/>
            <person name="Sanchez-Garcia M."/>
            <person name="Sanchez-Ramirez S."/>
            <person name="Szollosi G.J."/>
            <person name="Szarkandi J.G."/>
            <person name="Papp V."/>
            <person name="Albert L."/>
            <person name="Andreopoulos W."/>
            <person name="Angelini C."/>
            <person name="Antonin V."/>
            <person name="Barry K.W."/>
            <person name="Bougher N.L."/>
            <person name="Buchanan P."/>
            <person name="Buyck B."/>
            <person name="Bense V."/>
            <person name="Catcheside P."/>
            <person name="Chovatia M."/>
            <person name="Cooper J."/>
            <person name="Damon W."/>
            <person name="Desjardin D."/>
            <person name="Finy P."/>
            <person name="Geml J."/>
            <person name="Haridas S."/>
            <person name="Hughes K."/>
            <person name="Justo A."/>
            <person name="Karasinski D."/>
            <person name="Kautmanova I."/>
            <person name="Kiss B."/>
            <person name="Kocsube S."/>
            <person name="Kotiranta H."/>
            <person name="LaButti K.M."/>
            <person name="Lechner B.E."/>
            <person name="Liimatainen K."/>
            <person name="Lipzen A."/>
            <person name="Lukacs Z."/>
            <person name="Mihaltcheva S."/>
            <person name="Morgado L.N."/>
            <person name="Niskanen T."/>
            <person name="Noordeloos M.E."/>
            <person name="Ohm R.A."/>
            <person name="Ortiz-Santana B."/>
            <person name="Ovrebo C."/>
            <person name="Racz N."/>
            <person name="Riley R."/>
            <person name="Savchenko A."/>
            <person name="Shiryaev A."/>
            <person name="Soop K."/>
            <person name="Spirin V."/>
            <person name="Szebenyi C."/>
            <person name="Tomsovsky M."/>
            <person name="Tulloss R.E."/>
            <person name="Uehling J."/>
            <person name="Grigoriev I.V."/>
            <person name="Vagvolgyi C."/>
            <person name="Papp T."/>
            <person name="Martin F.M."/>
            <person name="Miettinen O."/>
            <person name="Hibbett D.S."/>
            <person name="Nagy L.G."/>
        </authorList>
    </citation>
    <scope>NUCLEOTIDE SEQUENCE [LARGE SCALE GENOMIC DNA]</scope>
    <source>
        <strain evidence="2 3">CBS 962.96</strain>
    </source>
</reference>
<dbReference type="CDD" id="cd01763">
    <property type="entry name" value="Ubl_SUMO_like"/>
    <property type="match status" value="1"/>
</dbReference>
<dbReference type="Proteomes" id="UP000297245">
    <property type="component" value="Unassembled WGS sequence"/>
</dbReference>
<gene>
    <name evidence="2" type="ORF">K435DRAFT_310547</name>
</gene>
<name>A0A4V4HHK4_DENBC</name>
<feature type="compositionally biased region" description="Basic and acidic residues" evidence="1">
    <location>
        <begin position="1"/>
        <end position="27"/>
    </location>
</feature>
<protein>
    <recommendedName>
        <fullName evidence="4">Rad60/SUMO-like domain-containing protein</fullName>
    </recommendedName>
</protein>
<dbReference type="OrthoDB" id="3365399at2759"/>
<feature type="compositionally biased region" description="Basic and acidic residues" evidence="1">
    <location>
        <begin position="85"/>
        <end position="94"/>
    </location>
</feature>
<feature type="region of interest" description="Disordered" evidence="1">
    <location>
        <begin position="1"/>
        <end position="153"/>
    </location>
</feature>
<feature type="region of interest" description="Disordered" evidence="1">
    <location>
        <begin position="411"/>
        <end position="435"/>
    </location>
</feature>
<evidence type="ECO:0000313" key="3">
    <source>
        <dbReference type="Proteomes" id="UP000297245"/>
    </source>
</evidence>
<evidence type="ECO:0008006" key="4">
    <source>
        <dbReference type="Google" id="ProtNLM"/>
    </source>
</evidence>
<dbReference type="AlphaFoldDB" id="A0A4V4HHK4"/>
<sequence length="472" mass="52380">MFIRNKTRDKDTWAKLHKLDKEKEARSRAVVAESTDDDSETEQTPRRKSKGKEKKSNLPVWERNEKFKRYLSQDKSSDEDSDGSLDIKDVDKTPHANLKRKRGDSKKPRSRSRSITPPPQVPLHQLQNARNIVRKALGVSHTTSTPELDDDFRLDETQNRLDPELAAYARKHASKQHAYPRGSSSGPEDKVTVRVRWQPHPKELTGKQTITEFRLDKNDDFSALFDAVAEEAEILPDSVVMTLRGNRFFPSVTPEALNIWDQAEFVACDKTTYDYLRKESRFASQQPPSNKPTSSSNTWKQAHVESDDDDDEIVVLGSDGEPSNAGDESSDVELISENEALNTSTAAPASSLTPDQDDGPTFKLVLRSGKTQNDITLTVRPTTKCGAIVKAFLKKAGFADKDEYAGFLQDAASSGAAPKPKKKPRKNARGAATVASDQKIPTLCVDGDKVGNDTEIGDQDLEDGDMIEVVGL</sequence>
<accession>A0A4V4HHK4</accession>
<feature type="compositionally biased region" description="Basic residues" evidence="1">
    <location>
        <begin position="97"/>
        <end position="112"/>
    </location>
</feature>
<keyword evidence="3" id="KW-1185">Reference proteome</keyword>
<feature type="compositionally biased region" description="Basic and acidic residues" evidence="1">
    <location>
        <begin position="62"/>
        <end position="78"/>
    </location>
</feature>
<proteinExistence type="predicted"/>
<feature type="region of interest" description="Disordered" evidence="1">
    <location>
        <begin position="171"/>
        <end position="190"/>
    </location>
</feature>
<feature type="compositionally biased region" description="Low complexity" evidence="1">
    <location>
        <begin position="284"/>
        <end position="298"/>
    </location>
</feature>
<dbReference type="Gene3D" id="3.10.20.90">
    <property type="entry name" value="Phosphatidylinositol 3-kinase Catalytic Subunit, Chain A, domain 1"/>
    <property type="match status" value="2"/>
</dbReference>
<dbReference type="InterPro" id="IPR018247">
    <property type="entry name" value="EF_Hand_1_Ca_BS"/>
</dbReference>
<feature type="compositionally biased region" description="Basic residues" evidence="1">
    <location>
        <begin position="419"/>
        <end position="428"/>
    </location>
</feature>